<dbReference type="Pfam" id="PF00717">
    <property type="entry name" value="Peptidase_S24"/>
    <property type="match status" value="1"/>
</dbReference>
<keyword evidence="2" id="KW-0238">DNA-binding</keyword>
<proteinExistence type="predicted"/>
<dbReference type="PANTHER" id="PTHR40661:SF3">
    <property type="entry name" value="FELS-1 PROPHAGE TRANSCRIPTIONAL REGULATOR"/>
    <property type="match status" value="1"/>
</dbReference>
<evidence type="ECO:0000256" key="2">
    <source>
        <dbReference type="ARBA" id="ARBA00023125"/>
    </source>
</evidence>
<dbReference type="SUPFAM" id="SSF51306">
    <property type="entry name" value="LexA/Signal peptidase"/>
    <property type="match status" value="1"/>
</dbReference>
<gene>
    <name evidence="5" type="ORF">BVL52_08645</name>
</gene>
<keyword evidence="3" id="KW-0804">Transcription</keyword>
<accession>A0ABX3ITQ2</accession>
<evidence type="ECO:0000313" key="6">
    <source>
        <dbReference type="Proteomes" id="UP000189310"/>
    </source>
</evidence>
<dbReference type="RefSeq" id="WP_077171732.1">
    <property type="nucleotide sequence ID" value="NZ_MTLN01000004.1"/>
</dbReference>
<dbReference type="InterPro" id="IPR010982">
    <property type="entry name" value="Lambda_DNA-bd_dom_sf"/>
</dbReference>
<comment type="caution">
    <text evidence="5">The sequence shown here is derived from an EMBL/GenBank/DDBJ whole genome shotgun (WGS) entry which is preliminary data.</text>
</comment>
<keyword evidence="6" id="KW-1185">Reference proteome</keyword>
<dbReference type="Pfam" id="PF01381">
    <property type="entry name" value="HTH_3"/>
    <property type="match status" value="1"/>
</dbReference>
<keyword evidence="1" id="KW-0805">Transcription regulation</keyword>
<evidence type="ECO:0000259" key="4">
    <source>
        <dbReference type="PROSITE" id="PS50943"/>
    </source>
</evidence>
<dbReference type="Gene3D" id="1.10.260.40">
    <property type="entry name" value="lambda repressor-like DNA-binding domains"/>
    <property type="match status" value="1"/>
</dbReference>
<dbReference type="SUPFAM" id="SSF47413">
    <property type="entry name" value="lambda repressor-like DNA-binding domains"/>
    <property type="match status" value="1"/>
</dbReference>
<organism evidence="5 6">
    <name type="scientific">Pseudomonas oryzihabitans</name>
    <dbReference type="NCBI Taxonomy" id="47885"/>
    <lineage>
        <taxon>Bacteria</taxon>
        <taxon>Pseudomonadati</taxon>
        <taxon>Pseudomonadota</taxon>
        <taxon>Gammaproteobacteria</taxon>
        <taxon>Pseudomonadales</taxon>
        <taxon>Pseudomonadaceae</taxon>
        <taxon>Pseudomonas</taxon>
    </lineage>
</organism>
<dbReference type="InterPro" id="IPR001387">
    <property type="entry name" value="Cro/C1-type_HTH"/>
</dbReference>
<dbReference type="InterPro" id="IPR015927">
    <property type="entry name" value="Peptidase_S24_S26A/B/C"/>
</dbReference>
<name>A0ABX3ITQ2_9PSED</name>
<dbReference type="CDD" id="cd00093">
    <property type="entry name" value="HTH_XRE"/>
    <property type="match status" value="1"/>
</dbReference>
<dbReference type="InterPro" id="IPR036286">
    <property type="entry name" value="LexA/Signal_pep-like_sf"/>
</dbReference>
<dbReference type="PROSITE" id="PS50943">
    <property type="entry name" value="HTH_CROC1"/>
    <property type="match status" value="1"/>
</dbReference>
<dbReference type="EMBL" id="MTLN01000004">
    <property type="protein sequence ID" value="ONN71750.1"/>
    <property type="molecule type" value="Genomic_DNA"/>
</dbReference>
<evidence type="ECO:0000256" key="3">
    <source>
        <dbReference type="ARBA" id="ARBA00023163"/>
    </source>
</evidence>
<dbReference type="CDD" id="cd06529">
    <property type="entry name" value="S24_LexA-like"/>
    <property type="match status" value="1"/>
</dbReference>
<reference evidence="5 6" key="1">
    <citation type="submission" date="2017-01" db="EMBL/GenBank/DDBJ databases">
        <title>Pseudomonas psychrotolerans genome sequencing and assembly.</title>
        <authorList>
            <person name="Vyas B."/>
            <person name="Mayilraj S."/>
        </authorList>
    </citation>
    <scope>NUCLEOTIDE SEQUENCE [LARGE SCALE GENOMIC DNA]</scope>
    <source>
        <strain evidence="5 6">SDS18</strain>
    </source>
</reference>
<dbReference type="Proteomes" id="UP000189310">
    <property type="component" value="Unassembled WGS sequence"/>
</dbReference>
<feature type="domain" description="HTH cro/C1-type" evidence="4">
    <location>
        <begin position="28"/>
        <end position="76"/>
    </location>
</feature>
<dbReference type="InterPro" id="IPR039418">
    <property type="entry name" value="LexA-like"/>
</dbReference>
<sequence length="294" mass="32570">MTKKRALPPDRLAECEAAHELFLKKKGELKLSQKKLADKAGMTAPAVNLYFKGVNPLNAKFAAVLARELQVDVADFSPRLAEEIRMMTPGATPPAPVEEAKTSSDLVLQMLMKNGRSLSDDARRRIIEAVHEAAPEPKSSNVIVADFSRPGPVGDEISIAHYDIRGAMGGGQVPSDYAEMMHDVKVSQQHLRELGVAYTDSNYLKVVTGWGQSMAPTIKHRDPLIVDISIREFVGDGVYVFTWQSLLYIKRLQLTDADTLMMISDNSRFPPQKISSIDTYIHAKVLLVWNAQLL</sequence>
<dbReference type="Gene3D" id="2.10.109.10">
    <property type="entry name" value="Umud Fragment, subunit A"/>
    <property type="match status" value="1"/>
</dbReference>
<dbReference type="PANTHER" id="PTHR40661">
    <property type="match status" value="1"/>
</dbReference>
<evidence type="ECO:0000313" key="5">
    <source>
        <dbReference type="EMBL" id="ONN71750.1"/>
    </source>
</evidence>
<dbReference type="SMART" id="SM00530">
    <property type="entry name" value="HTH_XRE"/>
    <property type="match status" value="1"/>
</dbReference>
<protein>
    <submittedName>
        <fullName evidence="5">Propanediol utilization protein</fullName>
    </submittedName>
</protein>
<evidence type="ECO:0000256" key="1">
    <source>
        <dbReference type="ARBA" id="ARBA00023015"/>
    </source>
</evidence>